<comment type="similarity">
    <text evidence="1">Belongs to the universal stress protein A family.</text>
</comment>
<dbReference type="InterPro" id="IPR014729">
    <property type="entry name" value="Rossmann-like_a/b/a_fold"/>
</dbReference>
<evidence type="ECO:0000259" key="2">
    <source>
        <dbReference type="Pfam" id="PF00582"/>
    </source>
</evidence>
<evidence type="ECO:0000256" key="1">
    <source>
        <dbReference type="ARBA" id="ARBA00008791"/>
    </source>
</evidence>
<protein>
    <submittedName>
        <fullName evidence="3">Nucleotide-binding universal stress UspA family protein</fullName>
    </submittedName>
</protein>
<dbReference type="Gene3D" id="3.40.50.620">
    <property type="entry name" value="HUPs"/>
    <property type="match status" value="1"/>
</dbReference>
<dbReference type="OrthoDB" id="5419113at2"/>
<dbReference type="SUPFAM" id="SSF52402">
    <property type="entry name" value="Adenine nucleotide alpha hydrolases-like"/>
    <property type="match status" value="1"/>
</dbReference>
<dbReference type="InterPro" id="IPR006015">
    <property type="entry name" value="Universal_stress_UspA"/>
</dbReference>
<evidence type="ECO:0000313" key="4">
    <source>
        <dbReference type="Proteomes" id="UP000222106"/>
    </source>
</evidence>
<accession>A0A2A9EJB5</accession>
<dbReference type="PRINTS" id="PR01438">
    <property type="entry name" value="UNVRSLSTRESS"/>
</dbReference>
<sequence length="133" mass="14098">MTIVVGYIPTPEGHAALQHAITVARKEESLLVVVNSSRGESAADPRLLSEEEIGTAEQQLNAAGVEHLLVQPSRGRSAADEVLSAADEHRAEMIVIGLRRRTPVGKLLLGSNSQRILLEAHCPVLAVKPDGAA</sequence>
<dbReference type="InterPro" id="IPR006016">
    <property type="entry name" value="UspA"/>
</dbReference>
<dbReference type="PANTHER" id="PTHR46268">
    <property type="entry name" value="STRESS RESPONSE PROTEIN NHAX"/>
    <property type="match status" value="1"/>
</dbReference>
<dbReference type="EMBL" id="PDJI01000004">
    <property type="protein sequence ID" value="PFG39034.1"/>
    <property type="molecule type" value="Genomic_DNA"/>
</dbReference>
<dbReference type="RefSeq" id="WP_098483206.1">
    <property type="nucleotide sequence ID" value="NZ_PDJI01000004.1"/>
</dbReference>
<gene>
    <name evidence="3" type="ORF">ATJ97_1529</name>
</gene>
<dbReference type="PANTHER" id="PTHR46268:SF15">
    <property type="entry name" value="UNIVERSAL STRESS PROTEIN HP_0031"/>
    <property type="match status" value="1"/>
</dbReference>
<keyword evidence="4" id="KW-1185">Reference proteome</keyword>
<evidence type="ECO:0000313" key="3">
    <source>
        <dbReference type="EMBL" id="PFG39034.1"/>
    </source>
</evidence>
<proteinExistence type="inferred from homology"/>
<feature type="domain" description="UspA" evidence="2">
    <location>
        <begin position="2"/>
        <end position="128"/>
    </location>
</feature>
<dbReference type="CDD" id="cd00293">
    <property type="entry name" value="USP-like"/>
    <property type="match status" value="1"/>
</dbReference>
<reference evidence="3 4" key="1">
    <citation type="submission" date="2017-10" db="EMBL/GenBank/DDBJ databases">
        <title>Sequencing the genomes of 1000 actinobacteria strains.</title>
        <authorList>
            <person name="Klenk H.-P."/>
        </authorList>
    </citation>
    <scope>NUCLEOTIDE SEQUENCE [LARGE SCALE GENOMIC DNA]</scope>
    <source>
        <strain evidence="3 4">DSM 21838</strain>
    </source>
</reference>
<organism evidence="3 4">
    <name type="scientific">Georgenia soli</name>
    <dbReference type="NCBI Taxonomy" id="638953"/>
    <lineage>
        <taxon>Bacteria</taxon>
        <taxon>Bacillati</taxon>
        <taxon>Actinomycetota</taxon>
        <taxon>Actinomycetes</taxon>
        <taxon>Micrococcales</taxon>
        <taxon>Bogoriellaceae</taxon>
        <taxon>Georgenia</taxon>
    </lineage>
</organism>
<dbReference type="Pfam" id="PF00582">
    <property type="entry name" value="Usp"/>
    <property type="match status" value="1"/>
</dbReference>
<dbReference type="Proteomes" id="UP000222106">
    <property type="component" value="Unassembled WGS sequence"/>
</dbReference>
<comment type="caution">
    <text evidence="3">The sequence shown here is derived from an EMBL/GenBank/DDBJ whole genome shotgun (WGS) entry which is preliminary data.</text>
</comment>
<name>A0A2A9EJB5_9MICO</name>
<dbReference type="AlphaFoldDB" id="A0A2A9EJB5"/>